<dbReference type="VEuPathDB" id="TriTrypDB:Tb427_000618300"/>
<reference evidence="13" key="2">
    <citation type="journal article" date="2014" name="Mol. Biochem. Parasitol.">
        <title>Capturing the variant surface glycoprotein repertoire (the VSGnome) of Trypanosoma brucei Lister 427.</title>
        <authorList>
            <person name="Cross G.A."/>
            <person name="Kim H.S."/>
            <person name="Wickstead B."/>
        </authorList>
    </citation>
    <scope>NUCLEOTIDE SEQUENCE</scope>
    <source>
        <strain evidence="13">Lister 427</strain>
    </source>
</reference>
<evidence type="ECO:0000259" key="11">
    <source>
        <dbReference type="Pfam" id="PF10659"/>
    </source>
</evidence>
<evidence type="ECO:0000256" key="8">
    <source>
        <dbReference type="ARBA" id="ARBA00023288"/>
    </source>
</evidence>
<dbReference type="AlphaFoldDB" id="M4SXZ1"/>
<evidence type="ECO:0000256" key="4">
    <source>
        <dbReference type="ARBA" id="ARBA00022622"/>
    </source>
</evidence>
<feature type="compositionally biased region" description="Low complexity" evidence="9">
    <location>
        <begin position="423"/>
        <end position="437"/>
    </location>
</feature>
<dbReference type="GO" id="GO:0005886">
    <property type="term" value="C:plasma membrane"/>
    <property type="evidence" value="ECO:0007669"/>
    <property type="project" value="UniProtKB-SubCell"/>
</dbReference>
<comment type="function">
    <text evidence="1">VSG forms a coat on the surface of the parasite. The trypanosome evades the immune response of the host by expressing a series of antigenically distinct VSGs from an estimated 1000 VSG genes.</text>
</comment>
<evidence type="ECO:0000256" key="9">
    <source>
        <dbReference type="SAM" id="MobiDB-lite"/>
    </source>
</evidence>
<dbReference type="Pfam" id="PF13206">
    <property type="entry name" value="VSG_B"/>
    <property type="match status" value="1"/>
</dbReference>
<evidence type="ECO:0000256" key="7">
    <source>
        <dbReference type="ARBA" id="ARBA00023180"/>
    </source>
</evidence>
<evidence type="ECO:0000256" key="3">
    <source>
        <dbReference type="ARBA" id="ARBA00022475"/>
    </source>
</evidence>
<feature type="signal peptide" evidence="10">
    <location>
        <begin position="1"/>
        <end position="20"/>
    </location>
</feature>
<dbReference type="EMBL" id="KC612730">
    <property type="protein sequence ID" value="AGH60161.1"/>
    <property type="molecule type" value="Genomic_DNA"/>
</dbReference>
<keyword evidence="6" id="KW-0472">Membrane</keyword>
<feature type="domain" description="Trypanosome variant surface glycoprotein C-terminal" evidence="11">
    <location>
        <begin position="386"/>
        <end position="452"/>
    </location>
</feature>
<reference evidence="13" key="1">
    <citation type="submission" date="2013-02" db="EMBL/GenBank/DDBJ databases">
        <authorList>
            <person name="Cross G.A.M."/>
            <person name="Kim H.-S."/>
            <person name="Wickstead B."/>
        </authorList>
    </citation>
    <scope>NUCLEOTIDE SEQUENCE</scope>
    <source>
        <strain evidence="13">Lister 427</strain>
    </source>
</reference>
<evidence type="ECO:0000256" key="2">
    <source>
        <dbReference type="ARBA" id="ARBA00004609"/>
    </source>
</evidence>
<feature type="chain" id="PRO_5004058565" evidence="10">
    <location>
        <begin position="21"/>
        <end position="454"/>
    </location>
</feature>
<evidence type="ECO:0000313" key="13">
    <source>
        <dbReference type="EMBL" id="AGH60161.1"/>
    </source>
</evidence>
<name>M4SXZ1_9TRYP</name>
<dbReference type="InterPro" id="IPR019609">
    <property type="entry name" value="Variant_surf_glycoprt_trypan_C"/>
</dbReference>
<evidence type="ECO:0000256" key="1">
    <source>
        <dbReference type="ARBA" id="ARBA00002523"/>
    </source>
</evidence>
<dbReference type="GO" id="GO:0098552">
    <property type="term" value="C:side of membrane"/>
    <property type="evidence" value="ECO:0007669"/>
    <property type="project" value="UniProtKB-KW"/>
</dbReference>
<evidence type="ECO:0000259" key="12">
    <source>
        <dbReference type="Pfam" id="PF13206"/>
    </source>
</evidence>
<evidence type="ECO:0000256" key="10">
    <source>
        <dbReference type="SAM" id="SignalP"/>
    </source>
</evidence>
<keyword evidence="8" id="KW-0449">Lipoprotein</keyword>
<organism evidence="13">
    <name type="scientific">Trypanosoma brucei</name>
    <dbReference type="NCBI Taxonomy" id="5691"/>
    <lineage>
        <taxon>Eukaryota</taxon>
        <taxon>Discoba</taxon>
        <taxon>Euglenozoa</taxon>
        <taxon>Kinetoplastea</taxon>
        <taxon>Metakinetoplastina</taxon>
        <taxon>Trypanosomatida</taxon>
        <taxon>Trypanosomatidae</taxon>
        <taxon>Trypanosoma</taxon>
    </lineage>
</organism>
<dbReference type="Pfam" id="PF10659">
    <property type="entry name" value="Trypan_glycop_C"/>
    <property type="match status" value="1"/>
</dbReference>
<keyword evidence="3" id="KW-1003">Cell membrane</keyword>
<comment type="subcellular location">
    <subcellularLocation>
        <location evidence="2">Cell membrane</location>
        <topology evidence="2">Lipid-anchor</topology>
        <topology evidence="2">GPI-anchor</topology>
    </subcellularLocation>
</comment>
<evidence type="ECO:0000256" key="6">
    <source>
        <dbReference type="ARBA" id="ARBA00023136"/>
    </source>
</evidence>
<dbReference type="InterPro" id="IPR025932">
    <property type="entry name" value="Trypano_VSG_B_N_dom"/>
</dbReference>
<feature type="domain" description="Trypanosome variant surface glycoprotein B-type N-terminal" evidence="12">
    <location>
        <begin position="10"/>
        <end position="317"/>
    </location>
</feature>
<sequence length="454" mass="48012">MRCALLIFVLATNLSDQAAATVTEGENYNDFSVLCGLVSFAQTTVDDRKAGTDIQTILKQLSAINLTIGDDNIRKAIKAQNKKKWANLGAPEQNQLGGYKDNWDLWTEAMEHSETEATAAALKEWEKHRNNEAVKKQIQHLTETAVAAAKQTNGERPKLLATAITTHLNKALYGGSGQATDLKGTSSTRANICGKGNDSNGGEDAGKALLLDVLCMCAYDSTDTNAGKACYKGCENSPNNAAWTTNQDSSNRAAFLVSKCPANMKPQAPSRAELAARLAAFDRAVHNAKGTSYAEKFVLGVVGGTGAAGCTGEHATGTNNLKQLAATLDSRANKHSANQNKAAELKRAAAQAVQIAKEAKSLTISAINTKKAAADEEATAVSNRACENHTTNATCRTDNNCKWTSTDKSNGDFCKPKEEEGQTNAGTGTGVRAAGTTTKKFNGKLETDCDKALG</sequence>
<protein>
    <submittedName>
        <fullName evidence="13">Variant surface glycoprotein 1223</fullName>
    </submittedName>
</protein>
<keyword evidence="4" id="KW-0336">GPI-anchor</keyword>
<keyword evidence="5 10" id="KW-0732">Signal</keyword>
<evidence type="ECO:0000256" key="5">
    <source>
        <dbReference type="ARBA" id="ARBA00022729"/>
    </source>
</evidence>
<accession>M4SXZ1</accession>
<feature type="region of interest" description="Disordered" evidence="9">
    <location>
        <begin position="414"/>
        <end position="437"/>
    </location>
</feature>
<proteinExistence type="predicted"/>
<keyword evidence="7" id="KW-0325">Glycoprotein</keyword>